<keyword evidence="7" id="KW-0472">Membrane</keyword>
<evidence type="ECO:0000256" key="2">
    <source>
        <dbReference type="ARBA" id="ARBA00005417"/>
    </source>
</evidence>
<evidence type="ECO:0000256" key="4">
    <source>
        <dbReference type="ARBA" id="ARBA00022475"/>
    </source>
</evidence>
<dbReference type="Gene3D" id="3.40.50.300">
    <property type="entry name" value="P-loop containing nucleotide triphosphate hydrolases"/>
    <property type="match status" value="1"/>
</dbReference>
<dbReference type="CDD" id="cd03257">
    <property type="entry name" value="ABC_NikE_OppD_transporters"/>
    <property type="match status" value="1"/>
</dbReference>
<comment type="subcellular location">
    <subcellularLocation>
        <location evidence="1">Cell inner membrane</location>
        <topology evidence="1">Peripheral membrane protein</topology>
    </subcellularLocation>
</comment>
<reference evidence="9" key="1">
    <citation type="submission" date="2021-11" db="EMBL/GenBank/DDBJ databases">
        <title>Draft genome sequence of Alcaligenes endophyticus type strain CCUG 75668T.</title>
        <authorList>
            <person name="Salva-Serra F."/>
            <person name="Duran R.E."/>
            <person name="Seeger M."/>
            <person name="Moore E.R.B."/>
            <person name="Jaen-Luchoro D."/>
        </authorList>
    </citation>
    <scope>NUCLEOTIDE SEQUENCE</scope>
    <source>
        <strain evidence="9">CCUG 75668</strain>
    </source>
</reference>
<dbReference type="EMBL" id="JAJHNU010000001">
    <property type="protein sequence ID" value="MDN4120736.1"/>
    <property type="molecule type" value="Genomic_DNA"/>
</dbReference>
<dbReference type="PROSITE" id="PS00211">
    <property type="entry name" value="ABC_TRANSPORTER_1"/>
    <property type="match status" value="1"/>
</dbReference>
<evidence type="ECO:0000256" key="3">
    <source>
        <dbReference type="ARBA" id="ARBA00022448"/>
    </source>
</evidence>
<evidence type="ECO:0000259" key="8">
    <source>
        <dbReference type="PROSITE" id="PS50893"/>
    </source>
</evidence>
<comment type="caution">
    <text evidence="9">The sequence shown here is derived from an EMBL/GenBank/DDBJ whole genome shotgun (WGS) entry which is preliminary data.</text>
</comment>
<gene>
    <name evidence="9" type="ORF">LMS43_05500</name>
</gene>
<keyword evidence="3" id="KW-0813">Transport</keyword>
<dbReference type="PROSITE" id="PS50893">
    <property type="entry name" value="ABC_TRANSPORTER_2"/>
    <property type="match status" value="1"/>
</dbReference>
<evidence type="ECO:0000256" key="7">
    <source>
        <dbReference type="ARBA" id="ARBA00023136"/>
    </source>
</evidence>
<protein>
    <submittedName>
        <fullName evidence="9">ABC transporter ATP-binding protein</fullName>
    </submittedName>
</protein>
<dbReference type="InterPro" id="IPR027417">
    <property type="entry name" value="P-loop_NTPase"/>
</dbReference>
<dbReference type="GO" id="GO:0005524">
    <property type="term" value="F:ATP binding"/>
    <property type="evidence" value="ECO:0007669"/>
    <property type="project" value="UniProtKB-KW"/>
</dbReference>
<evidence type="ECO:0000313" key="9">
    <source>
        <dbReference type="EMBL" id="MDN4120736.1"/>
    </source>
</evidence>
<name>A0ABT8EHI0_9BURK</name>
<evidence type="ECO:0000256" key="5">
    <source>
        <dbReference type="ARBA" id="ARBA00022741"/>
    </source>
</evidence>
<proteinExistence type="inferred from homology"/>
<accession>A0ABT8EHI0</accession>
<dbReference type="SMART" id="SM00382">
    <property type="entry name" value="AAA"/>
    <property type="match status" value="1"/>
</dbReference>
<feature type="domain" description="ABC transporter" evidence="8">
    <location>
        <begin position="8"/>
        <end position="260"/>
    </location>
</feature>
<dbReference type="InterPro" id="IPR013563">
    <property type="entry name" value="Oligopep_ABC_C"/>
</dbReference>
<organism evidence="9 10">
    <name type="scientific">Alcaligenes endophyticus</name>
    <dbReference type="NCBI Taxonomy" id="1929088"/>
    <lineage>
        <taxon>Bacteria</taxon>
        <taxon>Pseudomonadati</taxon>
        <taxon>Pseudomonadota</taxon>
        <taxon>Betaproteobacteria</taxon>
        <taxon>Burkholderiales</taxon>
        <taxon>Alcaligenaceae</taxon>
        <taxon>Alcaligenes</taxon>
    </lineage>
</organism>
<dbReference type="PANTHER" id="PTHR43297:SF2">
    <property type="entry name" value="DIPEPTIDE TRANSPORT ATP-BINDING PROTEIN DPPD"/>
    <property type="match status" value="1"/>
</dbReference>
<dbReference type="SUPFAM" id="SSF52540">
    <property type="entry name" value="P-loop containing nucleoside triphosphate hydrolases"/>
    <property type="match status" value="1"/>
</dbReference>
<dbReference type="RefSeq" id="WP_266124450.1">
    <property type="nucleotide sequence ID" value="NZ_JAJHNU010000001.1"/>
</dbReference>
<evidence type="ECO:0000256" key="6">
    <source>
        <dbReference type="ARBA" id="ARBA00022840"/>
    </source>
</evidence>
<dbReference type="PANTHER" id="PTHR43297">
    <property type="entry name" value="OLIGOPEPTIDE TRANSPORT ATP-BINDING PROTEIN APPD"/>
    <property type="match status" value="1"/>
</dbReference>
<dbReference type="Proteomes" id="UP001168613">
    <property type="component" value="Unassembled WGS sequence"/>
</dbReference>
<evidence type="ECO:0000256" key="1">
    <source>
        <dbReference type="ARBA" id="ARBA00004417"/>
    </source>
</evidence>
<keyword evidence="5" id="KW-0547">Nucleotide-binding</keyword>
<sequence length="334" mass="36765">MKAQATLLEVRDLRTEFRFARTQWFPVVNNVSLEVAAGETLAVVGESGCGKSMLAYSIMRLLPDRIARPAGGQILLLGRDLASLREDEMRKVRGKDVSMIFQEPMTSLNPLMTVGRQVAESVIEHTACSFEAAHKRTLELFDLVGIPEPGKRFDQYPHHLSGGMRQRIVIAIALACNPKVLIADEPTTALDVTIQAQVLELIDRLKSEMGMGVILITHDLGVVAEWAQRVMVMYAGRKVEESDSESFFQAPSHPYSQALLASVPRPDIEDMADVHELAEIPGAVPPLNRLGAGCTFAPRCLNSMGRCRQDVPMLTEQSDGRQVACFNRKAGTLL</sequence>
<keyword evidence="10" id="KW-1185">Reference proteome</keyword>
<keyword evidence="4" id="KW-1003">Cell membrane</keyword>
<dbReference type="InterPro" id="IPR017871">
    <property type="entry name" value="ABC_transporter-like_CS"/>
</dbReference>
<dbReference type="InterPro" id="IPR003439">
    <property type="entry name" value="ABC_transporter-like_ATP-bd"/>
</dbReference>
<keyword evidence="6 9" id="KW-0067">ATP-binding</keyword>
<dbReference type="InterPro" id="IPR050388">
    <property type="entry name" value="ABC_Ni/Peptide_Import"/>
</dbReference>
<dbReference type="Pfam" id="PF00005">
    <property type="entry name" value="ABC_tran"/>
    <property type="match status" value="1"/>
</dbReference>
<dbReference type="Pfam" id="PF08352">
    <property type="entry name" value="oligo_HPY"/>
    <property type="match status" value="1"/>
</dbReference>
<dbReference type="InterPro" id="IPR003593">
    <property type="entry name" value="AAA+_ATPase"/>
</dbReference>
<dbReference type="NCBIfam" id="TIGR01727">
    <property type="entry name" value="oligo_HPY"/>
    <property type="match status" value="1"/>
</dbReference>
<comment type="similarity">
    <text evidence="2">Belongs to the ABC transporter superfamily.</text>
</comment>
<evidence type="ECO:0000313" key="10">
    <source>
        <dbReference type="Proteomes" id="UP001168613"/>
    </source>
</evidence>